<dbReference type="RefSeq" id="XP_016622216.1">
    <property type="nucleotide sequence ID" value="XM_016761878.1"/>
</dbReference>
<dbReference type="VEuPathDB" id="FungiDB:Z519_04132"/>
<dbReference type="GeneID" id="27697060"/>
<dbReference type="AlphaFoldDB" id="A0A0D2GAF1"/>
<protein>
    <submittedName>
        <fullName evidence="1">Uncharacterized protein</fullName>
    </submittedName>
</protein>
<evidence type="ECO:0000313" key="2">
    <source>
        <dbReference type="Proteomes" id="UP000053789"/>
    </source>
</evidence>
<accession>A0A0D2GAF1</accession>
<keyword evidence="2" id="KW-1185">Reference proteome</keyword>
<dbReference type="Proteomes" id="UP000053789">
    <property type="component" value="Unassembled WGS sequence"/>
</dbReference>
<evidence type="ECO:0000313" key="1">
    <source>
        <dbReference type="EMBL" id="KIW95547.1"/>
    </source>
</evidence>
<sequence length="136" mass="15038">MLRSLEEEGDRLRLHLSGLNKTLDAHDSDDLPSLLVGLLEIPQNLEQIMSTSFQLSEPVVESCLVPDAPGPMAIDGEEDELSQLPPNAGITLAEWDVESLADDRHPELPLEDEDEGSSQLFRTFLNTDAYLGRVEL</sequence>
<organism evidence="1 2">
    <name type="scientific">Cladophialophora bantiana (strain ATCC 10958 / CBS 173.52 / CDC B-1940 / NIH 8579)</name>
    <name type="common">Xylohypha bantiana</name>
    <dbReference type="NCBI Taxonomy" id="1442370"/>
    <lineage>
        <taxon>Eukaryota</taxon>
        <taxon>Fungi</taxon>
        <taxon>Dikarya</taxon>
        <taxon>Ascomycota</taxon>
        <taxon>Pezizomycotina</taxon>
        <taxon>Eurotiomycetes</taxon>
        <taxon>Chaetothyriomycetidae</taxon>
        <taxon>Chaetothyriales</taxon>
        <taxon>Herpotrichiellaceae</taxon>
        <taxon>Cladophialophora</taxon>
    </lineage>
</organism>
<name>A0A0D2GAF1_CLAB1</name>
<dbReference type="EMBL" id="KN846984">
    <property type="protein sequence ID" value="KIW95547.1"/>
    <property type="molecule type" value="Genomic_DNA"/>
</dbReference>
<proteinExistence type="predicted"/>
<dbReference type="HOGENOM" id="CLU_1875210_0_0_1"/>
<reference evidence="1" key="1">
    <citation type="submission" date="2015-01" db="EMBL/GenBank/DDBJ databases">
        <title>The Genome Sequence of Cladophialophora bantiana CBS 173.52.</title>
        <authorList>
            <consortium name="The Broad Institute Genomics Platform"/>
            <person name="Cuomo C."/>
            <person name="de Hoog S."/>
            <person name="Gorbushina A."/>
            <person name="Stielow B."/>
            <person name="Teixiera M."/>
            <person name="Abouelleil A."/>
            <person name="Chapman S.B."/>
            <person name="Priest M."/>
            <person name="Young S.K."/>
            <person name="Wortman J."/>
            <person name="Nusbaum C."/>
            <person name="Birren B."/>
        </authorList>
    </citation>
    <scope>NUCLEOTIDE SEQUENCE [LARGE SCALE GENOMIC DNA]</scope>
    <source>
        <strain evidence="1">CBS 173.52</strain>
    </source>
</reference>
<gene>
    <name evidence="1" type="ORF">Z519_04132</name>
</gene>